<keyword evidence="2" id="KW-1185">Reference proteome</keyword>
<reference evidence="1 2" key="1">
    <citation type="submission" date="2018-07" db="EMBL/GenBank/DDBJ databases">
        <title>Bacillus sp. YLB-04 draft genome sequence.</title>
        <authorList>
            <person name="Yu L."/>
            <person name="Tang X."/>
        </authorList>
    </citation>
    <scope>NUCLEOTIDE SEQUENCE [LARGE SCALE GENOMIC DNA]</scope>
    <source>
        <strain evidence="1 2">YLB-04</strain>
    </source>
</reference>
<comment type="caution">
    <text evidence="1">The sequence shown here is derived from an EMBL/GenBank/DDBJ whole genome shotgun (WGS) entry which is preliminary data.</text>
</comment>
<organism evidence="1 2">
    <name type="scientific">Neobacillus piezotolerans</name>
    <dbReference type="NCBI Taxonomy" id="2259171"/>
    <lineage>
        <taxon>Bacteria</taxon>
        <taxon>Bacillati</taxon>
        <taxon>Bacillota</taxon>
        <taxon>Bacilli</taxon>
        <taxon>Bacillales</taxon>
        <taxon>Bacillaceae</taxon>
        <taxon>Neobacillus</taxon>
    </lineage>
</organism>
<dbReference type="OrthoDB" id="2065126at2"/>
<dbReference type="EMBL" id="QNQT01000020">
    <property type="protein sequence ID" value="RDU34721.1"/>
    <property type="molecule type" value="Genomic_DNA"/>
</dbReference>
<dbReference type="Proteomes" id="UP000257144">
    <property type="component" value="Unassembled WGS sequence"/>
</dbReference>
<gene>
    <name evidence="1" type="ORF">DRW41_22105</name>
</gene>
<evidence type="ECO:0008006" key="3">
    <source>
        <dbReference type="Google" id="ProtNLM"/>
    </source>
</evidence>
<accession>A0A3D8GK61</accession>
<sequence length="65" mass="7803">MNTKPNQDIRDLIKKSDVYSWEVAEKLGIHENTMYRLLRKELDDAGKERFRQALKVLQEERQNRG</sequence>
<evidence type="ECO:0000313" key="1">
    <source>
        <dbReference type="EMBL" id="RDU34721.1"/>
    </source>
</evidence>
<evidence type="ECO:0000313" key="2">
    <source>
        <dbReference type="Proteomes" id="UP000257144"/>
    </source>
</evidence>
<dbReference type="RefSeq" id="WP_115454178.1">
    <property type="nucleotide sequence ID" value="NZ_QNQT01000020.1"/>
</dbReference>
<proteinExistence type="predicted"/>
<protein>
    <recommendedName>
        <fullName evidence="3">Transcriptional regulator</fullName>
    </recommendedName>
</protein>
<dbReference type="AlphaFoldDB" id="A0A3D8GK61"/>
<name>A0A3D8GK61_9BACI</name>